<comment type="caution">
    <text evidence="1">The sequence shown here is derived from an EMBL/GenBank/DDBJ whole genome shotgun (WGS) entry which is preliminary data.</text>
</comment>
<proteinExistence type="predicted"/>
<reference evidence="1" key="1">
    <citation type="journal article" date="2014" name="Front. Microbiol.">
        <title>High frequency of phylogenetically diverse reductive dehalogenase-homologous genes in deep subseafloor sedimentary metagenomes.</title>
        <authorList>
            <person name="Kawai M."/>
            <person name="Futagami T."/>
            <person name="Toyoda A."/>
            <person name="Takaki Y."/>
            <person name="Nishi S."/>
            <person name="Hori S."/>
            <person name="Arai W."/>
            <person name="Tsubouchi T."/>
            <person name="Morono Y."/>
            <person name="Uchiyama I."/>
            <person name="Ito T."/>
            <person name="Fujiyama A."/>
            <person name="Inagaki F."/>
            <person name="Takami H."/>
        </authorList>
    </citation>
    <scope>NUCLEOTIDE SEQUENCE</scope>
    <source>
        <strain evidence="1">Expedition CK06-06</strain>
    </source>
</reference>
<dbReference type="InterPro" id="IPR001036">
    <property type="entry name" value="Acrflvin-R"/>
</dbReference>
<name>X1N0U7_9ZZZZ</name>
<protein>
    <recommendedName>
        <fullName evidence="2">Efflux RND transporter permease subunit</fullName>
    </recommendedName>
</protein>
<dbReference type="AlphaFoldDB" id="X1N0U7"/>
<feature type="non-terminal residue" evidence="1">
    <location>
        <position position="273"/>
    </location>
</feature>
<dbReference type="PANTHER" id="PTHR32063:SF19">
    <property type="entry name" value="CATION EFFLUX SYSTEM PROTEIN CUSA"/>
    <property type="match status" value="1"/>
</dbReference>
<organism evidence="1">
    <name type="scientific">marine sediment metagenome</name>
    <dbReference type="NCBI Taxonomy" id="412755"/>
    <lineage>
        <taxon>unclassified sequences</taxon>
        <taxon>metagenomes</taxon>
        <taxon>ecological metagenomes</taxon>
    </lineage>
</organism>
<dbReference type="EMBL" id="BARV01021154">
    <property type="protein sequence ID" value="GAI20455.1"/>
    <property type="molecule type" value="Genomic_DNA"/>
</dbReference>
<dbReference type="GO" id="GO:0042910">
    <property type="term" value="F:xenobiotic transmembrane transporter activity"/>
    <property type="evidence" value="ECO:0007669"/>
    <property type="project" value="TreeGrafter"/>
</dbReference>
<dbReference type="Gene3D" id="3.30.2090.10">
    <property type="entry name" value="Multidrug efflux transporter AcrB TolC docking domain, DN and DC subdomains"/>
    <property type="match status" value="1"/>
</dbReference>
<dbReference type="InterPro" id="IPR027463">
    <property type="entry name" value="AcrB_DN_DC_subdom"/>
</dbReference>
<dbReference type="Gene3D" id="3.30.70.1440">
    <property type="entry name" value="Multidrug efflux transporter AcrB pore domain"/>
    <property type="match status" value="1"/>
</dbReference>
<dbReference type="GO" id="GO:0005886">
    <property type="term" value="C:plasma membrane"/>
    <property type="evidence" value="ECO:0007669"/>
    <property type="project" value="TreeGrafter"/>
</dbReference>
<accession>X1N0U7</accession>
<gene>
    <name evidence="1" type="ORF">S06H3_35110</name>
</gene>
<feature type="non-terminal residue" evidence="1">
    <location>
        <position position="1"/>
    </location>
</feature>
<evidence type="ECO:0008006" key="2">
    <source>
        <dbReference type="Google" id="ProtNLM"/>
    </source>
</evidence>
<dbReference type="PANTHER" id="PTHR32063">
    <property type="match status" value="1"/>
</dbReference>
<sequence length="273" mass="30505">GASLTQVMDIMKKQDVVLKSFPEVEQVVGKLGRAESATDPAPVGMIETIVRLKPKKMWRKGMTRQKLINEFNNALMIPGVSNIWTQPIRNRIDMLATGIQTPIGVKVFGEDLSKIEEIGIKIENIVREIPGARNPYAERIGNKPYIEIEIDRKEAARYGVKVGDIQHLIMTAIGGMNVTTTVEGRERYSVRIRYMREFRDSFEAMERIFVPTPSGAQIPLSQLAVIKKVPGPAKIAGENTLPYVRVFVDVNTDEVGIVDFVNQAQKAVSEKLD</sequence>
<dbReference type="SUPFAM" id="SSF82714">
    <property type="entry name" value="Multidrug efflux transporter AcrB TolC docking domain, DN and DC subdomains"/>
    <property type="match status" value="1"/>
</dbReference>
<dbReference type="Gene3D" id="3.30.70.1430">
    <property type="entry name" value="Multidrug efflux transporter AcrB pore domain"/>
    <property type="match status" value="1"/>
</dbReference>
<dbReference type="Pfam" id="PF00873">
    <property type="entry name" value="ACR_tran"/>
    <property type="match status" value="1"/>
</dbReference>
<evidence type="ECO:0000313" key="1">
    <source>
        <dbReference type="EMBL" id="GAI20455.1"/>
    </source>
</evidence>